<dbReference type="EMBL" id="CM001402">
    <property type="protein sequence ID" value="EHO40388.1"/>
    <property type="molecule type" value="Genomic_DNA"/>
</dbReference>
<organism evidence="2 3">
    <name type="scientific">Caldithrix abyssi DSM 13497</name>
    <dbReference type="NCBI Taxonomy" id="880073"/>
    <lineage>
        <taxon>Bacteria</taxon>
        <taxon>Pseudomonadati</taxon>
        <taxon>Calditrichota</taxon>
        <taxon>Calditrichia</taxon>
        <taxon>Calditrichales</taxon>
        <taxon>Calditrichaceae</taxon>
        <taxon>Caldithrix</taxon>
    </lineage>
</organism>
<dbReference type="NCBIfam" id="NF041591">
    <property type="entry name" value="CxxC_VVA0879"/>
    <property type="match status" value="1"/>
</dbReference>
<keyword evidence="3" id="KW-1185">Reference proteome</keyword>
<evidence type="ECO:0000313" key="2">
    <source>
        <dbReference type="EMBL" id="EHO41130.1"/>
    </source>
</evidence>
<dbReference type="HOGENOM" id="CLU_1991086_0_0_0"/>
<name>H1XQI4_CALAY</name>
<dbReference type="AlphaFoldDB" id="H1XQI4"/>
<gene>
    <name evidence="1" type="ORF">Calab_0749</name>
    <name evidence="2" type="ORF">Calab_1510</name>
</gene>
<dbReference type="EMBL" id="CM001402">
    <property type="protein sequence ID" value="EHO41130.1"/>
    <property type="molecule type" value="Genomic_DNA"/>
</dbReference>
<dbReference type="OrthoDB" id="4205004at2"/>
<evidence type="ECO:0000313" key="1">
    <source>
        <dbReference type="EMBL" id="EHO40388.1"/>
    </source>
</evidence>
<dbReference type="Proteomes" id="UP000004671">
    <property type="component" value="Chromosome"/>
</dbReference>
<accession>H1XQI4</accession>
<dbReference type="eggNOG" id="ENOG5033AN9">
    <property type="taxonomic scope" value="Bacteria"/>
</dbReference>
<evidence type="ECO:0000313" key="3">
    <source>
        <dbReference type="Proteomes" id="UP000004671"/>
    </source>
</evidence>
<protein>
    <submittedName>
        <fullName evidence="2">Uncharacterized protein</fullName>
    </submittedName>
</protein>
<sequence>MQVMTVEEYIRKGESLFGKDRKKWKFICPKCGTIQSYKDFEDAGVPTNQIWYRLGFSCIGRFTAKMGCNWTLGGLFQIHKLEVIDKKGKKHPRFEFYEKHNGF</sequence>
<dbReference type="InterPro" id="IPR048166">
    <property type="entry name" value="VVA0879-like"/>
</dbReference>
<dbReference type="PaxDb" id="880073-Calab_0749"/>
<proteinExistence type="predicted"/>
<dbReference type="InParanoid" id="H1XQI4"/>
<reference evidence="2 3" key="1">
    <citation type="submission" date="2011-09" db="EMBL/GenBank/DDBJ databases">
        <title>The permanent draft genome of Caldithrix abyssi DSM 13497.</title>
        <authorList>
            <consortium name="US DOE Joint Genome Institute (JGI-PGF)"/>
            <person name="Lucas S."/>
            <person name="Han J."/>
            <person name="Lapidus A."/>
            <person name="Bruce D."/>
            <person name="Goodwin L."/>
            <person name="Pitluck S."/>
            <person name="Peters L."/>
            <person name="Kyrpides N."/>
            <person name="Mavromatis K."/>
            <person name="Ivanova N."/>
            <person name="Mikhailova N."/>
            <person name="Chertkov O."/>
            <person name="Detter J.C."/>
            <person name="Tapia R."/>
            <person name="Han C."/>
            <person name="Land M."/>
            <person name="Hauser L."/>
            <person name="Markowitz V."/>
            <person name="Cheng J.-F."/>
            <person name="Hugenholtz P."/>
            <person name="Woyke T."/>
            <person name="Wu D."/>
            <person name="Spring S."/>
            <person name="Brambilla E."/>
            <person name="Klenk H.-P."/>
            <person name="Eisen J.A."/>
        </authorList>
    </citation>
    <scope>NUCLEOTIDE SEQUENCE [LARGE SCALE GENOMIC DNA]</scope>
    <source>
        <strain evidence="2 3">DSM 13497</strain>
    </source>
</reference>
<dbReference type="RefSeq" id="WP_006927354.1">
    <property type="nucleotide sequence ID" value="NZ_CM001402.1"/>
</dbReference>